<dbReference type="InterPro" id="IPR000847">
    <property type="entry name" value="LysR_HTH_N"/>
</dbReference>
<evidence type="ECO:0000256" key="3">
    <source>
        <dbReference type="ARBA" id="ARBA00023125"/>
    </source>
</evidence>
<evidence type="ECO:0000256" key="2">
    <source>
        <dbReference type="ARBA" id="ARBA00023015"/>
    </source>
</evidence>
<dbReference type="STRING" id="375451.RD1_1169"/>
<protein>
    <submittedName>
        <fullName evidence="6">Transcriptional regulator, LysR family, putative</fullName>
    </submittedName>
</protein>
<dbReference type="Gene3D" id="1.10.10.10">
    <property type="entry name" value="Winged helix-like DNA-binding domain superfamily/Winged helix DNA-binding domain"/>
    <property type="match status" value="1"/>
</dbReference>
<keyword evidence="7" id="KW-1185">Reference proteome</keyword>
<dbReference type="InterPro" id="IPR037402">
    <property type="entry name" value="YidZ_PBP2"/>
</dbReference>
<keyword evidence="2" id="KW-0805">Transcription regulation</keyword>
<dbReference type="SUPFAM" id="SSF46785">
    <property type="entry name" value="Winged helix' DNA-binding domain"/>
    <property type="match status" value="1"/>
</dbReference>
<sequence length="304" mass="33086">MKNFDVLSIDGKLLKVFLTVFQEKSVTKAACALGTSQSTISHSLEKLRHCVGDPLFVKSGRGIAPTNVAAALAPKVCRIISELEGLAMQSEYCPRQDTTTLTITTNVTELLPVLIPVKQAIRQAAPDVTIRFTDLGARTNALSVLANGLADVAITASIGPYPLELAIDQYYKDDFVCYFDCEQRNAPDTVEAYGKARHAVLDFGGATKSIVDAALENAGQTREIHLAAANSYALAKLASGTDLVATLPKRLRATAFKGFAYVTPPFPLPPVTYDLVWHRRTLDSSRHKWLRQTMMAAISNFEVK</sequence>
<dbReference type="InterPro" id="IPR036390">
    <property type="entry name" value="WH_DNA-bd_sf"/>
</dbReference>
<name>Q16B23_ROSDO</name>
<dbReference type="KEGG" id="rde:RD1_1169"/>
<dbReference type="InterPro" id="IPR005119">
    <property type="entry name" value="LysR_subst-bd"/>
</dbReference>
<keyword evidence="3" id="KW-0238">DNA-binding</keyword>
<dbReference type="PANTHER" id="PTHR30118">
    <property type="entry name" value="HTH-TYPE TRANSCRIPTIONAL REGULATOR LEUO-RELATED"/>
    <property type="match status" value="1"/>
</dbReference>
<dbReference type="eggNOG" id="COG0583">
    <property type="taxonomic scope" value="Bacteria"/>
</dbReference>
<dbReference type="Pfam" id="PF03466">
    <property type="entry name" value="LysR_substrate"/>
    <property type="match status" value="1"/>
</dbReference>
<evidence type="ECO:0000256" key="1">
    <source>
        <dbReference type="ARBA" id="ARBA00009437"/>
    </source>
</evidence>
<evidence type="ECO:0000313" key="6">
    <source>
        <dbReference type="EMBL" id="ABG30820.1"/>
    </source>
</evidence>
<dbReference type="InterPro" id="IPR036388">
    <property type="entry name" value="WH-like_DNA-bd_sf"/>
</dbReference>
<evidence type="ECO:0000313" key="7">
    <source>
        <dbReference type="Proteomes" id="UP000007029"/>
    </source>
</evidence>
<dbReference type="PANTHER" id="PTHR30118:SF6">
    <property type="entry name" value="HTH-TYPE TRANSCRIPTIONAL REGULATOR LEUO"/>
    <property type="match status" value="1"/>
</dbReference>
<evidence type="ECO:0000259" key="5">
    <source>
        <dbReference type="PROSITE" id="PS50931"/>
    </source>
</evidence>
<comment type="similarity">
    <text evidence="1">Belongs to the LysR transcriptional regulatory family.</text>
</comment>
<dbReference type="PROSITE" id="PS50931">
    <property type="entry name" value="HTH_LYSR"/>
    <property type="match status" value="1"/>
</dbReference>
<gene>
    <name evidence="6" type="ordered locus">RD1_1169</name>
</gene>
<reference evidence="6 7" key="1">
    <citation type="journal article" date="2007" name="J. Bacteriol.">
        <title>The complete genome sequence of Roseobacter denitrificans reveals a mixotrophic rather than photosynthetic metabolism.</title>
        <authorList>
            <person name="Swingley W.D."/>
            <person name="Sadekar S."/>
            <person name="Mastrian S.D."/>
            <person name="Matthies H.J."/>
            <person name="Hao J."/>
            <person name="Ramos H."/>
            <person name="Acharya C.R."/>
            <person name="Conrad A.L."/>
            <person name="Taylor H.L."/>
            <person name="Dejesa L.C."/>
            <person name="Shah M.K."/>
            <person name="O'huallachain M.E."/>
            <person name="Lince M.T."/>
            <person name="Blankenship R.E."/>
            <person name="Beatty J.T."/>
            <person name="Touchman J.W."/>
        </authorList>
    </citation>
    <scope>NUCLEOTIDE SEQUENCE [LARGE SCALE GENOMIC DNA]</scope>
    <source>
        <strain evidence="7">ATCC 33942 / OCh 114</strain>
    </source>
</reference>
<dbReference type="OrthoDB" id="9774011at2"/>
<dbReference type="InterPro" id="IPR050389">
    <property type="entry name" value="LysR-type_TF"/>
</dbReference>
<dbReference type="CDD" id="cd08417">
    <property type="entry name" value="PBP2_Nitroaromatics_like"/>
    <property type="match status" value="1"/>
</dbReference>
<accession>Q16B23</accession>
<keyword evidence="4" id="KW-0804">Transcription</keyword>
<dbReference type="Gene3D" id="3.40.190.10">
    <property type="entry name" value="Periplasmic binding protein-like II"/>
    <property type="match status" value="2"/>
</dbReference>
<dbReference type="Proteomes" id="UP000007029">
    <property type="component" value="Chromosome"/>
</dbReference>
<dbReference type="HOGENOM" id="CLU_039613_39_0_5"/>
<evidence type="ECO:0000256" key="4">
    <source>
        <dbReference type="ARBA" id="ARBA00023163"/>
    </source>
</evidence>
<dbReference type="AlphaFoldDB" id="Q16B23"/>
<dbReference type="SUPFAM" id="SSF53850">
    <property type="entry name" value="Periplasmic binding protein-like II"/>
    <property type="match status" value="1"/>
</dbReference>
<dbReference type="RefSeq" id="WP_011567440.1">
    <property type="nucleotide sequence ID" value="NC_008209.1"/>
</dbReference>
<dbReference type="Pfam" id="PF00126">
    <property type="entry name" value="HTH_1"/>
    <property type="match status" value="1"/>
</dbReference>
<dbReference type="GO" id="GO:0003677">
    <property type="term" value="F:DNA binding"/>
    <property type="evidence" value="ECO:0007669"/>
    <property type="project" value="UniProtKB-KW"/>
</dbReference>
<dbReference type="GO" id="GO:0003700">
    <property type="term" value="F:DNA-binding transcription factor activity"/>
    <property type="evidence" value="ECO:0007669"/>
    <property type="project" value="InterPro"/>
</dbReference>
<feature type="domain" description="HTH lysR-type" evidence="5">
    <location>
        <begin position="9"/>
        <end position="66"/>
    </location>
</feature>
<dbReference type="EMBL" id="CP000362">
    <property type="protein sequence ID" value="ABG30820.1"/>
    <property type="molecule type" value="Genomic_DNA"/>
</dbReference>
<proteinExistence type="inferred from homology"/>
<organism evidence="6 7">
    <name type="scientific">Roseobacter denitrificans (strain ATCC 33942 / OCh 114)</name>
    <name type="common">Erythrobacter sp. (strain OCh 114)</name>
    <name type="synonym">Roseobacter denitrificans</name>
    <dbReference type="NCBI Taxonomy" id="375451"/>
    <lineage>
        <taxon>Bacteria</taxon>
        <taxon>Pseudomonadati</taxon>
        <taxon>Pseudomonadota</taxon>
        <taxon>Alphaproteobacteria</taxon>
        <taxon>Rhodobacterales</taxon>
        <taxon>Roseobacteraceae</taxon>
        <taxon>Roseobacter</taxon>
    </lineage>
</organism>